<feature type="compositionally biased region" description="Basic residues" evidence="1">
    <location>
        <begin position="74"/>
        <end position="88"/>
    </location>
</feature>
<feature type="compositionally biased region" description="Basic residues" evidence="1">
    <location>
        <begin position="118"/>
        <end position="131"/>
    </location>
</feature>
<dbReference type="EMBL" id="CM029041">
    <property type="protein sequence ID" value="KAG2624263.1"/>
    <property type="molecule type" value="Genomic_DNA"/>
</dbReference>
<gene>
    <name evidence="2" type="ORF">PVAP13_3KG119727</name>
</gene>
<dbReference type="Proteomes" id="UP000823388">
    <property type="component" value="Chromosome 3K"/>
</dbReference>
<evidence type="ECO:0000256" key="1">
    <source>
        <dbReference type="SAM" id="MobiDB-lite"/>
    </source>
</evidence>
<protein>
    <submittedName>
        <fullName evidence="2">Uncharacterized protein</fullName>
    </submittedName>
</protein>
<comment type="caution">
    <text evidence="2">The sequence shown here is derived from an EMBL/GenBank/DDBJ whole genome shotgun (WGS) entry which is preliminary data.</text>
</comment>
<keyword evidence="3" id="KW-1185">Reference proteome</keyword>
<accession>A0A8T0UU32</accession>
<dbReference type="AlphaFoldDB" id="A0A8T0UU32"/>
<proteinExistence type="predicted"/>
<reference evidence="2 3" key="1">
    <citation type="submission" date="2020-05" db="EMBL/GenBank/DDBJ databases">
        <title>WGS assembly of Panicum virgatum.</title>
        <authorList>
            <person name="Lovell J.T."/>
            <person name="Jenkins J."/>
            <person name="Shu S."/>
            <person name="Juenger T.E."/>
            <person name="Schmutz J."/>
        </authorList>
    </citation>
    <scope>NUCLEOTIDE SEQUENCE [LARGE SCALE GENOMIC DNA]</scope>
    <source>
        <strain evidence="3">cv. AP13</strain>
    </source>
</reference>
<evidence type="ECO:0000313" key="2">
    <source>
        <dbReference type="EMBL" id="KAG2624263.1"/>
    </source>
</evidence>
<feature type="non-terminal residue" evidence="2">
    <location>
        <position position="131"/>
    </location>
</feature>
<sequence length="131" mass="14534">MVTGSHLPAYPVYRAARPLAGAFPFLSALPLLFLPSVSSAAADRLKHTRTLLRPAPCPRALFPPAATPTPRRLPPIRRPPRAPRRRRLPPPPHSLFTLRAPAARRPTSPLSFPSPPNRRARVRVSLHPRPR</sequence>
<feature type="region of interest" description="Disordered" evidence="1">
    <location>
        <begin position="56"/>
        <end position="131"/>
    </location>
</feature>
<evidence type="ECO:0000313" key="3">
    <source>
        <dbReference type="Proteomes" id="UP000823388"/>
    </source>
</evidence>
<organism evidence="2 3">
    <name type="scientific">Panicum virgatum</name>
    <name type="common">Blackwell switchgrass</name>
    <dbReference type="NCBI Taxonomy" id="38727"/>
    <lineage>
        <taxon>Eukaryota</taxon>
        <taxon>Viridiplantae</taxon>
        <taxon>Streptophyta</taxon>
        <taxon>Embryophyta</taxon>
        <taxon>Tracheophyta</taxon>
        <taxon>Spermatophyta</taxon>
        <taxon>Magnoliopsida</taxon>
        <taxon>Liliopsida</taxon>
        <taxon>Poales</taxon>
        <taxon>Poaceae</taxon>
        <taxon>PACMAD clade</taxon>
        <taxon>Panicoideae</taxon>
        <taxon>Panicodae</taxon>
        <taxon>Paniceae</taxon>
        <taxon>Panicinae</taxon>
        <taxon>Panicum</taxon>
        <taxon>Panicum sect. Hiantes</taxon>
    </lineage>
</organism>
<name>A0A8T0UU32_PANVG</name>